<gene>
    <name evidence="2" type="ordered locus">syc0966_c</name>
</gene>
<proteinExistence type="predicted"/>
<feature type="domain" description="YgjP-like metallopeptidase" evidence="1">
    <location>
        <begin position="29"/>
        <end position="233"/>
    </location>
</feature>
<dbReference type="Proteomes" id="UP000001175">
    <property type="component" value="Chromosome"/>
</dbReference>
<dbReference type="KEGG" id="syc:syc0966_c"/>
<dbReference type="InterPro" id="IPR053136">
    <property type="entry name" value="UTP_pyrophosphatase-like"/>
</dbReference>
<dbReference type="PANTHER" id="PTHR30399">
    <property type="entry name" value="UNCHARACTERIZED PROTEIN YGJP"/>
    <property type="match status" value="1"/>
</dbReference>
<sequence>MSKLPAPQTWIQLDDLAIAVVRKPIKHLYFRVYPPDGRIQVTVPLHCREADLLPLLQRKQTWLTEQQAKVRSRPTAMQLISGEIHYLWGIPYQLQVQPHTSKRSLHFDHAAKVLTLQTEPNDSCSDRERLLHQWYRQQLQTQIPPLLDHWQPKLKVTAAEWRIKRMKTRWGSCNIRDRRIWLNLELAKYPPHCLESVVVHELVHLLEHHHTPRFYQLLDQFLPTWRVSSDRLKYPPAFP</sequence>
<accession>A0A0H3K1M6</accession>
<dbReference type="AlphaFoldDB" id="A0A0H3K1M6"/>
<name>A0A0H3K1M6_SYNP6</name>
<dbReference type="GeneID" id="72429379"/>
<dbReference type="CDD" id="cd07344">
    <property type="entry name" value="M48_yhfN_like"/>
    <property type="match status" value="1"/>
</dbReference>
<dbReference type="RefSeq" id="WP_011243278.1">
    <property type="nucleotide sequence ID" value="NC_006576.1"/>
</dbReference>
<keyword evidence="2" id="KW-0482">Metalloprotease</keyword>
<dbReference type="eggNOG" id="COG1451">
    <property type="taxonomic scope" value="Bacteria"/>
</dbReference>
<dbReference type="Pfam" id="PF01863">
    <property type="entry name" value="YgjP-like"/>
    <property type="match status" value="1"/>
</dbReference>
<evidence type="ECO:0000313" key="3">
    <source>
        <dbReference type="Proteomes" id="UP000001175"/>
    </source>
</evidence>
<keyword evidence="2" id="KW-0378">Hydrolase</keyword>
<dbReference type="InterPro" id="IPR002725">
    <property type="entry name" value="YgjP-like_metallopeptidase"/>
</dbReference>
<dbReference type="EMBL" id="AP008231">
    <property type="protein sequence ID" value="BAD79156.1"/>
    <property type="molecule type" value="Genomic_DNA"/>
</dbReference>
<dbReference type="PANTHER" id="PTHR30399:SF1">
    <property type="entry name" value="UTP PYROPHOSPHATASE"/>
    <property type="match status" value="1"/>
</dbReference>
<reference evidence="2 3" key="1">
    <citation type="journal article" date="2007" name="Photosyn. Res.">
        <title>Complete nucleotide sequence of the freshwater unicellular cyanobacterium Synechococcus elongatus PCC 6301 chromosome: gene content and organization.</title>
        <authorList>
            <person name="Sugita C."/>
            <person name="Ogata K."/>
            <person name="Shikata M."/>
            <person name="Jikuya H."/>
            <person name="Takano J."/>
            <person name="Furumichi M."/>
            <person name="Kanehisa M."/>
            <person name="Omata T."/>
            <person name="Sugiura M."/>
            <person name="Sugita M."/>
        </authorList>
    </citation>
    <scope>NUCLEOTIDE SEQUENCE [LARGE SCALE GENOMIC DNA]</scope>
    <source>
        <strain evidence="3">ATCC 27144 / PCC 6301 / SAUG 1402/1</strain>
    </source>
</reference>
<protein>
    <submittedName>
        <fullName evidence="2">Zinc metalloprotease</fullName>
    </submittedName>
</protein>
<evidence type="ECO:0000313" key="2">
    <source>
        <dbReference type="EMBL" id="BAD79156.1"/>
    </source>
</evidence>
<evidence type="ECO:0000259" key="1">
    <source>
        <dbReference type="Pfam" id="PF01863"/>
    </source>
</evidence>
<dbReference type="GO" id="GO:0008237">
    <property type="term" value="F:metallopeptidase activity"/>
    <property type="evidence" value="ECO:0007669"/>
    <property type="project" value="UniProtKB-KW"/>
</dbReference>
<organism evidence="2 3">
    <name type="scientific">Synechococcus sp. (strain ATCC 27144 / PCC 6301 / SAUG 1402/1)</name>
    <name type="common">Anacystis nidulans</name>
    <dbReference type="NCBI Taxonomy" id="269084"/>
    <lineage>
        <taxon>Bacteria</taxon>
        <taxon>Bacillati</taxon>
        <taxon>Cyanobacteriota</taxon>
        <taxon>Cyanophyceae</taxon>
        <taxon>Synechococcales</taxon>
        <taxon>Synechococcaceae</taxon>
        <taxon>Synechococcus</taxon>
    </lineage>
</organism>
<dbReference type="GO" id="GO:0006508">
    <property type="term" value="P:proteolysis"/>
    <property type="evidence" value="ECO:0007669"/>
    <property type="project" value="UniProtKB-KW"/>
</dbReference>
<dbReference type="Gene3D" id="3.30.2010.10">
    <property type="entry name" value="Metalloproteases ('zincins'), catalytic domain"/>
    <property type="match status" value="1"/>
</dbReference>
<keyword evidence="2" id="KW-0645">Protease</keyword>